<dbReference type="RefSeq" id="WP_101331815.1">
    <property type="nucleotide sequence ID" value="NZ_PJNH01000003.1"/>
</dbReference>
<evidence type="ECO:0000256" key="2">
    <source>
        <dbReference type="ARBA" id="ARBA00001933"/>
    </source>
</evidence>
<feature type="active site" description="Proton acceptor; specific for L-alanine" evidence="5">
    <location>
        <position position="268"/>
    </location>
</feature>
<dbReference type="CDD" id="cd00430">
    <property type="entry name" value="PLPDE_III_AR"/>
    <property type="match status" value="1"/>
</dbReference>
<evidence type="ECO:0000256" key="4">
    <source>
        <dbReference type="ARBA" id="ARBA00023235"/>
    </source>
</evidence>
<protein>
    <recommendedName>
        <fullName evidence="5">Alanine racemase</fullName>
        <ecNumber evidence="5">5.1.1.1</ecNumber>
    </recommendedName>
</protein>
<dbReference type="FunFam" id="3.20.20.10:FF:000002">
    <property type="entry name" value="Alanine racemase"/>
    <property type="match status" value="1"/>
</dbReference>
<comment type="pathway">
    <text evidence="5">Amino-acid biosynthesis; D-alanine biosynthesis; D-alanine from L-alanine: step 1/1.</text>
</comment>
<dbReference type="PRINTS" id="PR00992">
    <property type="entry name" value="ALARACEMASE"/>
</dbReference>
<feature type="active site" description="Proton acceptor; specific for D-alanine" evidence="5">
    <location>
        <position position="41"/>
    </location>
</feature>
<dbReference type="GO" id="GO:0005829">
    <property type="term" value="C:cytosol"/>
    <property type="evidence" value="ECO:0007669"/>
    <property type="project" value="TreeGrafter"/>
</dbReference>
<dbReference type="InterPro" id="IPR029066">
    <property type="entry name" value="PLP-binding_barrel"/>
</dbReference>
<feature type="binding site" evidence="5 7">
    <location>
        <position position="137"/>
    </location>
    <ligand>
        <name>substrate</name>
    </ligand>
</feature>
<dbReference type="AlphaFoldDB" id="A0A2I0QRQ4"/>
<dbReference type="Pfam" id="PF01168">
    <property type="entry name" value="Ala_racemase_N"/>
    <property type="match status" value="1"/>
</dbReference>
<dbReference type="SUPFAM" id="SSF50621">
    <property type="entry name" value="Alanine racemase C-terminal domain-like"/>
    <property type="match status" value="1"/>
</dbReference>
<organism evidence="9 10">
    <name type="scientific">Halalkalibacillus sediminis</name>
    <dbReference type="NCBI Taxonomy" id="2018042"/>
    <lineage>
        <taxon>Bacteria</taxon>
        <taxon>Bacillati</taxon>
        <taxon>Bacillota</taxon>
        <taxon>Bacilli</taxon>
        <taxon>Bacillales</taxon>
        <taxon>Bacillaceae</taxon>
        <taxon>Halalkalibacillus</taxon>
    </lineage>
</organism>
<dbReference type="Gene3D" id="3.20.20.10">
    <property type="entry name" value="Alanine racemase"/>
    <property type="match status" value="1"/>
</dbReference>
<dbReference type="EC" id="5.1.1.1" evidence="5"/>
<dbReference type="GO" id="GO:0030170">
    <property type="term" value="F:pyridoxal phosphate binding"/>
    <property type="evidence" value="ECO:0007669"/>
    <property type="project" value="UniProtKB-UniRule"/>
</dbReference>
<feature type="modified residue" description="N6-(pyridoxal phosphate)lysine" evidence="5 6">
    <location>
        <position position="41"/>
    </location>
</feature>
<dbReference type="FunFam" id="2.40.37.10:FF:000006">
    <property type="entry name" value="Alanine racemase"/>
    <property type="match status" value="1"/>
</dbReference>
<dbReference type="InterPro" id="IPR011079">
    <property type="entry name" value="Ala_racemase_C"/>
</dbReference>
<comment type="catalytic activity">
    <reaction evidence="1 5">
        <text>L-alanine = D-alanine</text>
        <dbReference type="Rhea" id="RHEA:20249"/>
        <dbReference type="ChEBI" id="CHEBI:57416"/>
        <dbReference type="ChEBI" id="CHEBI:57972"/>
        <dbReference type="EC" id="5.1.1.1"/>
    </reaction>
</comment>
<dbReference type="InterPro" id="IPR001608">
    <property type="entry name" value="Ala_racemase_N"/>
</dbReference>
<dbReference type="Pfam" id="PF00842">
    <property type="entry name" value="Ala_racemase_C"/>
    <property type="match status" value="1"/>
</dbReference>
<evidence type="ECO:0000256" key="1">
    <source>
        <dbReference type="ARBA" id="ARBA00000316"/>
    </source>
</evidence>
<dbReference type="SMART" id="SM01005">
    <property type="entry name" value="Ala_racemase_C"/>
    <property type="match status" value="1"/>
</dbReference>
<dbReference type="GO" id="GO:0030632">
    <property type="term" value="P:D-alanine biosynthetic process"/>
    <property type="evidence" value="ECO:0007669"/>
    <property type="project" value="UniProtKB-UniRule"/>
</dbReference>
<dbReference type="InterPro" id="IPR009006">
    <property type="entry name" value="Ala_racemase/Decarboxylase_C"/>
</dbReference>
<evidence type="ECO:0000256" key="3">
    <source>
        <dbReference type="ARBA" id="ARBA00022898"/>
    </source>
</evidence>
<accession>A0A2I0QRQ4</accession>
<evidence type="ECO:0000256" key="6">
    <source>
        <dbReference type="PIRSR" id="PIRSR600821-50"/>
    </source>
</evidence>
<feature type="binding site" evidence="5 7">
    <location>
        <position position="315"/>
    </location>
    <ligand>
        <name>substrate</name>
    </ligand>
</feature>
<keyword evidence="10" id="KW-1185">Reference proteome</keyword>
<evidence type="ECO:0000256" key="5">
    <source>
        <dbReference type="HAMAP-Rule" id="MF_01201"/>
    </source>
</evidence>
<proteinExistence type="inferred from homology"/>
<feature type="domain" description="Alanine racemase C-terminal" evidence="8">
    <location>
        <begin position="247"/>
        <end position="372"/>
    </location>
</feature>
<dbReference type="UniPathway" id="UPA00042">
    <property type="reaction ID" value="UER00497"/>
</dbReference>
<comment type="cofactor">
    <cofactor evidence="2 5 6">
        <name>pyridoxal 5'-phosphate</name>
        <dbReference type="ChEBI" id="CHEBI:597326"/>
    </cofactor>
</comment>
<evidence type="ECO:0000313" key="10">
    <source>
        <dbReference type="Proteomes" id="UP000243524"/>
    </source>
</evidence>
<comment type="caution">
    <text evidence="9">The sequence shown here is derived from an EMBL/GenBank/DDBJ whole genome shotgun (WGS) entry which is preliminary data.</text>
</comment>
<comment type="function">
    <text evidence="5">Catalyzes the interconversion of L-alanine and D-alanine. May also act on other amino acids.</text>
</comment>
<keyword evidence="3 5" id="KW-0663">Pyridoxal phosphate</keyword>
<dbReference type="SUPFAM" id="SSF51419">
    <property type="entry name" value="PLP-binding barrel"/>
    <property type="match status" value="1"/>
</dbReference>
<sequence length="373" mass="42455">MTTEPFYRDTWAEVDLSAIRNNVKVLHDHYNGEKKIYAAVKADAYGHGEIEVAEAALEAGADALAVAILDEAIRLRMYFKDIPILVMGWIRPEDAPVAARNRIIATAFQSEWIRAASEYLKDEKLDIHLKIDSGMGRIGIRTFEEAYDVIKEVNDSSLNITGVFTHFSTADETDDSYYKVQLERFRGLYSKLKAYLPETVEVHTGNTAAAFRYPEDTFDGVRFGIGMYGLYPSEDVASATRKPLIQAFSLHTELIHVKKVSEDEGISYGATYRTTDNEWIGTIPIGYGDGWIRKLQNFEVLIEGEFVPIVGRICMDQCMIRLPREYPVGTRVTLIGRSRDQEVTVDDIATYLETINYEIPCMFNRRIPRIYRK</sequence>
<comment type="similarity">
    <text evidence="5">Belongs to the alanine racemase family.</text>
</comment>
<dbReference type="Proteomes" id="UP000243524">
    <property type="component" value="Unassembled WGS sequence"/>
</dbReference>
<dbReference type="InterPro" id="IPR020622">
    <property type="entry name" value="Ala_racemase_pyridoxalP-BS"/>
</dbReference>
<reference evidence="9 10" key="1">
    <citation type="submission" date="2017-06" db="EMBL/GenBank/DDBJ databases">
        <title>the draft geome sequence of Illustriluteabacillus marina B3227.</title>
        <authorList>
            <person name="He R.-H."/>
            <person name="Du Z.-J."/>
        </authorList>
    </citation>
    <scope>NUCLEOTIDE SEQUENCE [LARGE SCALE GENOMIC DNA]</scope>
    <source>
        <strain evidence="9 10">B3227</strain>
    </source>
</reference>
<dbReference type="HAMAP" id="MF_01201">
    <property type="entry name" value="Ala_racemase"/>
    <property type="match status" value="1"/>
</dbReference>
<dbReference type="GO" id="GO:0009252">
    <property type="term" value="P:peptidoglycan biosynthetic process"/>
    <property type="evidence" value="ECO:0007669"/>
    <property type="project" value="TreeGrafter"/>
</dbReference>
<evidence type="ECO:0000259" key="8">
    <source>
        <dbReference type="SMART" id="SM01005"/>
    </source>
</evidence>
<dbReference type="EMBL" id="PJNH01000003">
    <property type="protein sequence ID" value="PKR77012.1"/>
    <property type="molecule type" value="Genomic_DNA"/>
</dbReference>
<dbReference type="Gene3D" id="2.40.37.10">
    <property type="entry name" value="Lyase, Ornithine Decarboxylase, Chain A, domain 1"/>
    <property type="match status" value="1"/>
</dbReference>
<evidence type="ECO:0000256" key="7">
    <source>
        <dbReference type="PIRSR" id="PIRSR600821-52"/>
    </source>
</evidence>
<dbReference type="NCBIfam" id="TIGR00492">
    <property type="entry name" value="alr"/>
    <property type="match status" value="1"/>
</dbReference>
<dbReference type="PANTHER" id="PTHR30511">
    <property type="entry name" value="ALANINE RACEMASE"/>
    <property type="match status" value="1"/>
</dbReference>
<gene>
    <name evidence="9" type="primary">alr</name>
    <name evidence="9" type="ORF">CEY16_09695</name>
</gene>
<evidence type="ECO:0000313" key="9">
    <source>
        <dbReference type="EMBL" id="PKR77012.1"/>
    </source>
</evidence>
<dbReference type="InterPro" id="IPR000821">
    <property type="entry name" value="Ala_racemase"/>
</dbReference>
<dbReference type="GO" id="GO:0008784">
    <property type="term" value="F:alanine racemase activity"/>
    <property type="evidence" value="ECO:0007669"/>
    <property type="project" value="UniProtKB-UniRule"/>
</dbReference>
<dbReference type="PROSITE" id="PS00395">
    <property type="entry name" value="ALANINE_RACEMASE"/>
    <property type="match status" value="1"/>
</dbReference>
<keyword evidence="4 5" id="KW-0413">Isomerase</keyword>
<name>A0A2I0QRQ4_9BACI</name>
<dbReference type="PANTHER" id="PTHR30511:SF0">
    <property type="entry name" value="ALANINE RACEMASE, CATABOLIC-RELATED"/>
    <property type="match status" value="1"/>
</dbReference>
<dbReference type="OrthoDB" id="9813814at2"/>